<dbReference type="Proteomes" id="UP000663829">
    <property type="component" value="Unassembled WGS sequence"/>
</dbReference>
<dbReference type="Pfam" id="PF13516">
    <property type="entry name" value="LRR_6"/>
    <property type="match status" value="2"/>
</dbReference>
<evidence type="ECO:0000313" key="6">
    <source>
        <dbReference type="Proteomes" id="UP000663829"/>
    </source>
</evidence>
<evidence type="ECO:0000256" key="1">
    <source>
        <dbReference type="SAM" id="MobiDB-lite"/>
    </source>
</evidence>
<feature type="region of interest" description="Disordered" evidence="1">
    <location>
        <begin position="329"/>
        <end position="351"/>
    </location>
</feature>
<accession>A0A814TFY4</accession>
<comment type="caution">
    <text evidence="3">The sequence shown here is derived from an EMBL/GenBank/DDBJ whole genome shotgun (WGS) entry which is preliminary data.</text>
</comment>
<gene>
    <name evidence="3" type="ORF">GPM918_LOCUS21712</name>
    <name evidence="2" type="ORF">OVA965_LOCUS13734</name>
    <name evidence="5" type="ORF">SRO942_LOCUS21710</name>
    <name evidence="4" type="ORF">TMI583_LOCUS13736</name>
</gene>
<feature type="compositionally biased region" description="Basic and acidic residues" evidence="1">
    <location>
        <begin position="329"/>
        <end position="344"/>
    </location>
</feature>
<organism evidence="3 6">
    <name type="scientific">Didymodactylos carnosus</name>
    <dbReference type="NCBI Taxonomy" id="1234261"/>
    <lineage>
        <taxon>Eukaryota</taxon>
        <taxon>Metazoa</taxon>
        <taxon>Spiralia</taxon>
        <taxon>Gnathifera</taxon>
        <taxon>Rotifera</taxon>
        <taxon>Eurotatoria</taxon>
        <taxon>Bdelloidea</taxon>
        <taxon>Philodinida</taxon>
        <taxon>Philodinidae</taxon>
        <taxon>Didymodactylos</taxon>
    </lineage>
</organism>
<dbReference type="AlphaFoldDB" id="A0A814TFY4"/>
<name>A0A814TFY4_9BILA</name>
<dbReference type="SMART" id="SM00368">
    <property type="entry name" value="LRR_RI"/>
    <property type="match status" value="4"/>
</dbReference>
<dbReference type="Gene3D" id="3.80.10.10">
    <property type="entry name" value="Ribonuclease Inhibitor"/>
    <property type="match status" value="1"/>
</dbReference>
<evidence type="ECO:0000313" key="2">
    <source>
        <dbReference type="EMBL" id="CAF0984067.1"/>
    </source>
</evidence>
<dbReference type="Proteomes" id="UP000682733">
    <property type="component" value="Unassembled WGS sequence"/>
</dbReference>
<reference evidence="3" key="1">
    <citation type="submission" date="2021-02" db="EMBL/GenBank/DDBJ databases">
        <authorList>
            <person name="Nowell W R."/>
        </authorList>
    </citation>
    <scope>NUCLEOTIDE SEQUENCE</scope>
</reference>
<dbReference type="EMBL" id="CAJOBC010007232">
    <property type="protein sequence ID" value="CAF3925310.1"/>
    <property type="molecule type" value="Genomic_DNA"/>
</dbReference>
<evidence type="ECO:0000313" key="4">
    <source>
        <dbReference type="EMBL" id="CAF3754438.1"/>
    </source>
</evidence>
<evidence type="ECO:0000313" key="3">
    <source>
        <dbReference type="EMBL" id="CAF1161668.1"/>
    </source>
</evidence>
<sequence length="444" mass="50612">MQRKSRTKIRFDQSIINSNVVNLDETKEPYHCKGKFLDDFEALCRQAQISFIVPVVQRPRPPDENLPKTYSLKDNYDYFKPKIQVEIDNLDKQETITEIHIRAWKIDNITLDIFQQSFPTLEHLHTLNFWYTGLTDETVVQLATLLPKCPNLKTLILDSNPLANERYDVLLTDDTSNIVNLSLRHCCITEHGAMHIGNGLGNERRQNSKLQTLNLAYNKIGDIGAEQIAKGLKFNRTLLVLNLSNNDIGDNGAEKLAIVLSKFPLSREELIYRRQLLLDSTISESVPTLSARKIIDKDYVRRNSITSPPIQRKKSASVVILPMKKGKVDAAKEQSKGKKDDKTMKKGTQNIEKSRSYMTRANIAETKTTKGIKATDKNLKQSTAKGARSATQSETDRNNFLLDNDYYEKLQTLLKNRREPLFKGKEIEIESNGRETVGSIKSRC</sequence>
<evidence type="ECO:0000313" key="5">
    <source>
        <dbReference type="EMBL" id="CAF3925310.1"/>
    </source>
</evidence>
<dbReference type="OrthoDB" id="10061019at2759"/>
<dbReference type="InterPro" id="IPR001611">
    <property type="entry name" value="Leu-rich_rpt"/>
</dbReference>
<dbReference type="PANTHER" id="PTHR46984:SF1">
    <property type="entry name" value="LEUCINE-RICH REPEAT-CONTAINING PROTEIN 71"/>
    <property type="match status" value="1"/>
</dbReference>
<dbReference type="EMBL" id="CAJNOK010005784">
    <property type="protein sequence ID" value="CAF0984067.1"/>
    <property type="molecule type" value="Genomic_DNA"/>
</dbReference>
<dbReference type="InterPro" id="IPR053040">
    <property type="entry name" value="LRR-containing_protein_71"/>
</dbReference>
<dbReference type="SUPFAM" id="SSF52047">
    <property type="entry name" value="RNI-like"/>
    <property type="match status" value="1"/>
</dbReference>
<dbReference type="InterPro" id="IPR032675">
    <property type="entry name" value="LRR_dom_sf"/>
</dbReference>
<dbReference type="EMBL" id="CAJOBA010005789">
    <property type="protein sequence ID" value="CAF3754438.1"/>
    <property type="molecule type" value="Genomic_DNA"/>
</dbReference>
<protein>
    <submittedName>
        <fullName evidence="3">Uncharacterized protein</fullName>
    </submittedName>
</protein>
<dbReference type="Proteomes" id="UP000677228">
    <property type="component" value="Unassembled WGS sequence"/>
</dbReference>
<dbReference type="Proteomes" id="UP000681722">
    <property type="component" value="Unassembled WGS sequence"/>
</dbReference>
<dbReference type="PANTHER" id="PTHR46984">
    <property type="entry name" value="LEUCINE-RICH REPEAT-CONTAINING PROTEIN 71"/>
    <property type="match status" value="1"/>
</dbReference>
<proteinExistence type="predicted"/>
<dbReference type="EMBL" id="CAJNOQ010007231">
    <property type="protein sequence ID" value="CAF1161668.1"/>
    <property type="molecule type" value="Genomic_DNA"/>
</dbReference>
<keyword evidence="6" id="KW-1185">Reference proteome</keyword>
<dbReference type="PROSITE" id="PS51450">
    <property type="entry name" value="LRR"/>
    <property type="match status" value="1"/>
</dbReference>